<comment type="caution">
    <text evidence="1">The sequence shown here is derived from an EMBL/GenBank/DDBJ whole genome shotgun (WGS) entry which is preliminary data.</text>
</comment>
<dbReference type="AlphaFoldDB" id="A0A0F9MAS9"/>
<reference evidence="1" key="1">
    <citation type="journal article" date="2015" name="Nature">
        <title>Complex archaea that bridge the gap between prokaryotes and eukaryotes.</title>
        <authorList>
            <person name="Spang A."/>
            <person name="Saw J.H."/>
            <person name="Jorgensen S.L."/>
            <person name="Zaremba-Niedzwiedzka K."/>
            <person name="Martijn J."/>
            <person name="Lind A.E."/>
            <person name="van Eijk R."/>
            <person name="Schleper C."/>
            <person name="Guy L."/>
            <person name="Ettema T.J."/>
        </authorList>
    </citation>
    <scope>NUCLEOTIDE SEQUENCE</scope>
</reference>
<dbReference type="EMBL" id="LAZR01004909">
    <property type="protein sequence ID" value="KKN04520.1"/>
    <property type="molecule type" value="Genomic_DNA"/>
</dbReference>
<sequence>MSIVNNLARRRYTDKEVLLSILEKRKRETYKIEGISKIFFDDLNRLNFRFNVKESDEFQFGIYSSDMLKEWYLPKHAFSQLATYLDIPVRVYDFIHLGRHRLDKNELEVYLENLTENMELLCRNRLEREKDSKRLKAHYLTVFDDIFGSSIRRVSSEIYRPYEDYKAFMDTDKNLKKLNNAKGTDFQHRETYLSPFKLTSNFINEKVKIQLKNVGDTIKAGISLINSETKDSSFGFQALMFRLACSNGMISEFKDAGLTVKHMGDDFELHTKKAFIKVLELGKNFAKMYVDLDRSKPISNDWNDLHELPDSLFQMRTNERKELIEIAQKENYPFSAYGLVQTLTFKSNHDAISDSKFNILNKKALDITRKVDGYNNYILKRNRAKKQETVKTDDSIILGNLDLN</sequence>
<organism evidence="1">
    <name type="scientific">marine sediment metagenome</name>
    <dbReference type="NCBI Taxonomy" id="412755"/>
    <lineage>
        <taxon>unclassified sequences</taxon>
        <taxon>metagenomes</taxon>
        <taxon>ecological metagenomes</taxon>
    </lineage>
</organism>
<gene>
    <name evidence="1" type="ORF">LCGC14_1096470</name>
</gene>
<name>A0A0F9MAS9_9ZZZZ</name>
<protein>
    <recommendedName>
        <fullName evidence="2">DUF932 domain-containing protein</fullName>
    </recommendedName>
</protein>
<proteinExistence type="predicted"/>
<evidence type="ECO:0000313" key="1">
    <source>
        <dbReference type="EMBL" id="KKN04520.1"/>
    </source>
</evidence>
<accession>A0A0F9MAS9</accession>
<evidence type="ECO:0008006" key="2">
    <source>
        <dbReference type="Google" id="ProtNLM"/>
    </source>
</evidence>